<keyword evidence="2" id="KW-0812">Transmembrane</keyword>
<keyword evidence="2" id="KW-0472">Membrane</keyword>
<gene>
    <name evidence="4" type="ORF">QBC42DRAFT_316995</name>
</gene>
<keyword evidence="3" id="KW-0732">Signal</keyword>
<protein>
    <submittedName>
        <fullName evidence="4">Uncharacterized protein</fullName>
    </submittedName>
</protein>
<reference evidence="4" key="1">
    <citation type="journal article" date="2023" name="Mol. Phylogenet. Evol.">
        <title>Genome-scale phylogeny and comparative genomics of the fungal order Sordariales.</title>
        <authorList>
            <person name="Hensen N."/>
            <person name="Bonometti L."/>
            <person name="Westerberg I."/>
            <person name="Brannstrom I.O."/>
            <person name="Guillou S."/>
            <person name="Cros-Aarteil S."/>
            <person name="Calhoun S."/>
            <person name="Haridas S."/>
            <person name="Kuo A."/>
            <person name="Mondo S."/>
            <person name="Pangilinan J."/>
            <person name="Riley R."/>
            <person name="LaButti K."/>
            <person name="Andreopoulos B."/>
            <person name="Lipzen A."/>
            <person name="Chen C."/>
            <person name="Yan M."/>
            <person name="Daum C."/>
            <person name="Ng V."/>
            <person name="Clum A."/>
            <person name="Steindorff A."/>
            <person name="Ohm R.A."/>
            <person name="Martin F."/>
            <person name="Silar P."/>
            <person name="Natvig D.O."/>
            <person name="Lalanne C."/>
            <person name="Gautier V."/>
            <person name="Ament-Velasquez S.L."/>
            <person name="Kruys A."/>
            <person name="Hutchinson M.I."/>
            <person name="Powell A.J."/>
            <person name="Barry K."/>
            <person name="Miller A.N."/>
            <person name="Grigoriev I.V."/>
            <person name="Debuchy R."/>
            <person name="Gladieux P."/>
            <person name="Hiltunen Thoren M."/>
            <person name="Johannesson H."/>
        </authorList>
    </citation>
    <scope>NUCLEOTIDE SEQUENCE</scope>
    <source>
        <strain evidence="4">PSN324</strain>
    </source>
</reference>
<evidence type="ECO:0000256" key="3">
    <source>
        <dbReference type="SAM" id="SignalP"/>
    </source>
</evidence>
<feature type="transmembrane region" description="Helical" evidence="2">
    <location>
        <begin position="209"/>
        <end position="231"/>
    </location>
</feature>
<feature type="compositionally biased region" description="Pro residues" evidence="1">
    <location>
        <begin position="298"/>
        <end position="307"/>
    </location>
</feature>
<feature type="compositionally biased region" description="Low complexity" evidence="1">
    <location>
        <begin position="272"/>
        <end position="297"/>
    </location>
</feature>
<feature type="chain" id="PRO_5043900224" evidence="3">
    <location>
        <begin position="31"/>
        <end position="430"/>
    </location>
</feature>
<evidence type="ECO:0000313" key="5">
    <source>
        <dbReference type="Proteomes" id="UP001321749"/>
    </source>
</evidence>
<sequence>MRRKNLKFMASPSFSFLLLRVLFEVPSAHAAQCYGINGQKISSSPCITNTTSTNSTSQPQHSSCCNPTESEACLSTGLCYATQRQDNNTFWAQGCTDPTGLDPACPSYCGRASRFISMPVQSSYTMQYCGSGSWCCCFESLGMSCDKAACCERNFTLASGEGLGRVVRQFGDADVQDTVWGQNVGGGGNGSAAADAGAGTAEPPTWRRLLPVAVSGFLGLTAVGMSVALGFSCRDNRRLKRQVERLEGVNEGLKSANTERSGGKGGARRSHSSSSSTSSSGGFSSRSRPSTAALAPAGPHPPLPPPIFTSSPGVGGGYFPSEETLIAESGMVRTPRTPVTAAYHQHLSMVNQSLGSGWNHGYGMPSPGSGGERRPSLPVIRGRYHDTYLDVSGGQQGGGLVSPEYEAPGDNNGICELPANREKVNKMGHW</sequence>
<feature type="region of interest" description="Disordered" evidence="1">
    <location>
        <begin position="250"/>
        <end position="321"/>
    </location>
</feature>
<feature type="compositionally biased region" description="Low complexity" evidence="1">
    <location>
        <begin position="191"/>
        <end position="201"/>
    </location>
</feature>
<reference evidence="4" key="2">
    <citation type="submission" date="2023-06" db="EMBL/GenBank/DDBJ databases">
        <authorList>
            <consortium name="Lawrence Berkeley National Laboratory"/>
            <person name="Mondo S.J."/>
            <person name="Hensen N."/>
            <person name="Bonometti L."/>
            <person name="Westerberg I."/>
            <person name="Brannstrom I.O."/>
            <person name="Guillou S."/>
            <person name="Cros-Aarteil S."/>
            <person name="Calhoun S."/>
            <person name="Haridas S."/>
            <person name="Kuo A."/>
            <person name="Pangilinan J."/>
            <person name="Riley R."/>
            <person name="Labutti K."/>
            <person name="Andreopoulos B."/>
            <person name="Lipzen A."/>
            <person name="Chen C."/>
            <person name="Yanf M."/>
            <person name="Daum C."/>
            <person name="Ng V."/>
            <person name="Clum A."/>
            <person name="Steindorff A."/>
            <person name="Ohm R."/>
            <person name="Martin F."/>
            <person name="Silar P."/>
            <person name="Natvig D."/>
            <person name="Lalanne C."/>
            <person name="Gautier V."/>
            <person name="Ament-Velasquez S.L."/>
            <person name="Kruys A."/>
            <person name="Hutchinson M.I."/>
            <person name="Powell A.J."/>
            <person name="Barry K."/>
            <person name="Miller A.N."/>
            <person name="Grigoriev I.V."/>
            <person name="Debuchy R."/>
            <person name="Gladieux P."/>
            <person name="Thoren M.H."/>
            <person name="Johannesson H."/>
        </authorList>
    </citation>
    <scope>NUCLEOTIDE SEQUENCE</scope>
    <source>
        <strain evidence="4">PSN324</strain>
    </source>
</reference>
<comment type="caution">
    <text evidence="4">The sequence shown here is derived from an EMBL/GenBank/DDBJ whole genome shotgun (WGS) entry which is preliminary data.</text>
</comment>
<feature type="signal peptide" evidence="3">
    <location>
        <begin position="1"/>
        <end position="30"/>
    </location>
</feature>
<keyword evidence="2" id="KW-1133">Transmembrane helix</keyword>
<name>A0AAV9HAG3_9PEZI</name>
<dbReference type="Proteomes" id="UP001321749">
    <property type="component" value="Unassembled WGS sequence"/>
</dbReference>
<feature type="region of interest" description="Disordered" evidence="1">
    <location>
        <begin position="181"/>
        <end position="201"/>
    </location>
</feature>
<evidence type="ECO:0000256" key="1">
    <source>
        <dbReference type="SAM" id="MobiDB-lite"/>
    </source>
</evidence>
<proteinExistence type="predicted"/>
<evidence type="ECO:0000313" key="4">
    <source>
        <dbReference type="EMBL" id="KAK4457781.1"/>
    </source>
</evidence>
<accession>A0AAV9HAG3</accession>
<dbReference type="AlphaFoldDB" id="A0AAV9HAG3"/>
<evidence type="ECO:0000256" key="2">
    <source>
        <dbReference type="SAM" id="Phobius"/>
    </source>
</evidence>
<keyword evidence="5" id="KW-1185">Reference proteome</keyword>
<dbReference type="EMBL" id="MU865097">
    <property type="protein sequence ID" value="KAK4457781.1"/>
    <property type="molecule type" value="Genomic_DNA"/>
</dbReference>
<organism evidence="4 5">
    <name type="scientific">Cladorrhinum samala</name>
    <dbReference type="NCBI Taxonomy" id="585594"/>
    <lineage>
        <taxon>Eukaryota</taxon>
        <taxon>Fungi</taxon>
        <taxon>Dikarya</taxon>
        <taxon>Ascomycota</taxon>
        <taxon>Pezizomycotina</taxon>
        <taxon>Sordariomycetes</taxon>
        <taxon>Sordariomycetidae</taxon>
        <taxon>Sordariales</taxon>
        <taxon>Podosporaceae</taxon>
        <taxon>Cladorrhinum</taxon>
    </lineage>
</organism>